<evidence type="ECO:0000256" key="1">
    <source>
        <dbReference type="ARBA" id="ARBA00004651"/>
    </source>
</evidence>
<evidence type="ECO:0000313" key="10">
    <source>
        <dbReference type="Proteomes" id="UP000195137"/>
    </source>
</evidence>
<organism evidence="9 10">
    <name type="scientific">Methanonatronarchaeum thermophilum</name>
    <dbReference type="NCBI Taxonomy" id="1927129"/>
    <lineage>
        <taxon>Archaea</taxon>
        <taxon>Methanobacteriati</taxon>
        <taxon>Methanobacteriota</taxon>
        <taxon>Methanonatronarchaeia</taxon>
        <taxon>Methanonatronarchaeales</taxon>
        <taxon>Methanonatronarchaeaceae</taxon>
        <taxon>Methanonatronarchaeum</taxon>
    </lineage>
</organism>
<evidence type="ECO:0000313" key="9">
    <source>
        <dbReference type="EMBL" id="OUJ19169.1"/>
    </source>
</evidence>
<feature type="transmembrane region" description="Helical" evidence="6">
    <location>
        <begin position="376"/>
        <end position="395"/>
    </location>
</feature>
<dbReference type="AlphaFoldDB" id="A0A1Y3GCP2"/>
<feature type="domain" description="NADH:quinone oxidoreductase/Mrp antiporter transmembrane" evidence="7">
    <location>
        <begin position="125"/>
        <end position="421"/>
    </location>
</feature>
<evidence type="ECO:0000259" key="8">
    <source>
        <dbReference type="Pfam" id="PF00662"/>
    </source>
</evidence>
<gene>
    <name evidence="9" type="ORF">AMET1_0822</name>
</gene>
<feature type="transmembrane region" description="Helical" evidence="6">
    <location>
        <begin position="304"/>
        <end position="323"/>
    </location>
</feature>
<keyword evidence="3 6" id="KW-0812">Transmembrane</keyword>
<keyword evidence="2" id="KW-1003">Cell membrane</keyword>
<dbReference type="PANTHER" id="PTHR42703:SF1">
    <property type="entry name" value="NA(+)_H(+) ANTIPORTER SUBUNIT D1"/>
    <property type="match status" value="1"/>
</dbReference>
<dbReference type="OrthoDB" id="371891at2157"/>
<feature type="transmembrane region" description="Helical" evidence="6">
    <location>
        <begin position="273"/>
        <end position="297"/>
    </location>
</feature>
<evidence type="ECO:0000256" key="2">
    <source>
        <dbReference type="ARBA" id="ARBA00022475"/>
    </source>
</evidence>
<evidence type="ECO:0000259" key="7">
    <source>
        <dbReference type="Pfam" id="PF00361"/>
    </source>
</evidence>
<protein>
    <submittedName>
        <fullName evidence="9">NADH:ubiquinone oxidoreductase chain M</fullName>
    </submittedName>
</protein>
<dbReference type="InterPro" id="IPR001516">
    <property type="entry name" value="Proton_antipo_N"/>
</dbReference>
<dbReference type="RefSeq" id="WP_086637200.1">
    <property type="nucleotide sequence ID" value="NZ_MRZU01000003.1"/>
</dbReference>
<evidence type="ECO:0000256" key="6">
    <source>
        <dbReference type="SAM" id="Phobius"/>
    </source>
</evidence>
<dbReference type="Pfam" id="PF00361">
    <property type="entry name" value="Proton_antipo_M"/>
    <property type="match status" value="1"/>
</dbReference>
<feature type="transmembrane region" description="Helical" evidence="6">
    <location>
        <begin position="201"/>
        <end position="223"/>
    </location>
</feature>
<dbReference type="EMBL" id="MRZU01000003">
    <property type="protein sequence ID" value="OUJ19169.1"/>
    <property type="molecule type" value="Genomic_DNA"/>
</dbReference>
<dbReference type="PRINTS" id="PR01434">
    <property type="entry name" value="NADHDHGNASE5"/>
</dbReference>
<feature type="transmembrane region" description="Helical" evidence="6">
    <location>
        <begin position="27"/>
        <end position="49"/>
    </location>
</feature>
<feature type="transmembrane region" description="Helical" evidence="6">
    <location>
        <begin position="335"/>
        <end position="355"/>
    </location>
</feature>
<feature type="transmembrane region" description="Helical" evidence="6">
    <location>
        <begin position="244"/>
        <end position="267"/>
    </location>
</feature>
<feature type="domain" description="NADH-Ubiquinone oxidoreductase (complex I) chain 5 N-terminal" evidence="8">
    <location>
        <begin position="66"/>
        <end position="98"/>
    </location>
</feature>
<sequence>MLIILLPLLGAYIVPLVGYFKPKLTNILTTIIILITTILAVILASEILVNGEIYYFTVGEEPPWGVEILADHLAALMALIVLGVTLLATIFSKKYVKHSLKPKKEVLYYTLILLMTGGLLWFIMAADAFNMFVGLEIFSIASYSLTAISQDKKALTAAFNYLLMGAVGSAFFLLGIGYLYIMTGTLNFADLAARIVELDLYPSTAIFASIAFIVTGLSIKSALFPLHVWLPDAHSKALSPVSALFSAVLVEVTAYGLIRILLTVYGYEYITEIIPLTTVFLILAGIAVLFGSLLAIYQTDIKRMLAYSSVSQMGYIMFGFGLGTSLGLSAGLLHLFNHALMKSALFLAAGAVIYLTGKRNIYDYSGLGKKMPYTMAFFGIAALAMIGIPPTNGFISKFYLAWAAVDIGQWIFVIVILLSSILNAIYFFRVLNIAYTRETEDMSKIKEPITIILPIGILAISCIIFGFGFSIPLDLIEPFAEALMQ</sequence>
<name>A0A1Y3GCP2_9EURY</name>
<keyword evidence="9" id="KW-0830">Ubiquinone</keyword>
<keyword evidence="5 6" id="KW-0472">Membrane</keyword>
<keyword evidence="10" id="KW-1185">Reference proteome</keyword>
<accession>A0A1Y3GCP2</accession>
<reference evidence="9 10" key="1">
    <citation type="submission" date="2016-12" db="EMBL/GenBank/DDBJ databases">
        <title>Discovery of methanogenic haloarchaea.</title>
        <authorList>
            <person name="Sorokin D.Y."/>
            <person name="Makarova K.S."/>
            <person name="Abbas B."/>
            <person name="Ferrer M."/>
            <person name="Golyshin P.N."/>
        </authorList>
    </citation>
    <scope>NUCLEOTIDE SEQUENCE [LARGE SCALE GENOMIC DNA]</scope>
    <source>
        <strain evidence="9">AMET1</strain>
    </source>
</reference>
<dbReference type="Pfam" id="PF00662">
    <property type="entry name" value="Proton_antipo_N"/>
    <property type="match status" value="1"/>
</dbReference>
<comment type="caution">
    <text evidence="9">The sequence shown here is derived from an EMBL/GenBank/DDBJ whole genome shotgun (WGS) entry which is preliminary data.</text>
</comment>
<dbReference type="InterPro" id="IPR001750">
    <property type="entry name" value="ND/Mrp_TM"/>
</dbReference>
<keyword evidence="4 6" id="KW-1133">Transmembrane helix</keyword>
<evidence type="ECO:0000256" key="3">
    <source>
        <dbReference type="ARBA" id="ARBA00022692"/>
    </source>
</evidence>
<feature type="transmembrane region" description="Helical" evidence="6">
    <location>
        <begin position="106"/>
        <end position="123"/>
    </location>
</feature>
<evidence type="ECO:0000256" key="5">
    <source>
        <dbReference type="ARBA" id="ARBA00023136"/>
    </source>
</evidence>
<proteinExistence type="predicted"/>
<feature type="transmembrane region" description="Helical" evidence="6">
    <location>
        <begin position="129"/>
        <end position="149"/>
    </location>
</feature>
<evidence type="ECO:0000256" key="4">
    <source>
        <dbReference type="ARBA" id="ARBA00022989"/>
    </source>
</evidence>
<feature type="transmembrane region" description="Helical" evidence="6">
    <location>
        <begin position="161"/>
        <end position="181"/>
    </location>
</feature>
<feature type="transmembrane region" description="Helical" evidence="6">
    <location>
        <begin position="449"/>
        <end position="471"/>
    </location>
</feature>
<dbReference type="InterPro" id="IPR050586">
    <property type="entry name" value="CPA3_Na-H_Antiporter_D"/>
</dbReference>
<dbReference type="Proteomes" id="UP000195137">
    <property type="component" value="Unassembled WGS sequence"/>
</dbReference>
<feature type="transmembrane region" description="Helical" evidence="6">
    <location>
        <begin position="407"/>
        <end position="428"/>
    </location>
</feature>
<comment type="subcellular location">
    <subcellularLocation>
        <location evidence="1">Cell membrane</location>
        <topology evidence="1">Multi-pass membrane protein</topology>
    </subcellularLocation>
</comment>
<dbReference type="GO" id="GO:0005886">
    <property type="term" value="C:plasma membrane"/>
    <property type="evidence" value="ECO:0007669"/>
    <property type="project" value="UniProtKB-SubCell"/>
</dbReference>
<feature type="transmembrane region" description="Helical" evidence="6">
    <location>
        <begin position="69"/>
        <end position="91"/>
    </location>
</feature>
<dbReference type="PANTHER" id="PTHR42703">
    <property type="entry name" value="NADH DEHYDROGENASE"/>
    <property type="match status" value="1"/>
</dbReference>